<evidence type="ECO:0000313" key="1">
    <source>
        <dbReference type="EMBL" id="CAG8485540.1"/>
    </source>
</evidence>
<name>A0ACA9KQD3_9GLOM</name>
<accession>A0ACA9KQD3</accession>
<feature type="non-terminal residue" evidence="1">
    <location>
        <position position="1"/>
    </location>
</feature>
<comment type="caution">
    <text evidence="1">The sequence shown here is derived from an EMBL/GenBank/DDBJ whole genome shotgun (WGS) entry which is preliminary data.</text>
</comment>
<dbReference type="EMBL" id="CAJVPM010002379">
    <property type="protein sequence ID" value="CAG8485540.1"/>
    <property type="molecule type" value="Genomic_DNA"/>
</dbReference>
<organism evidence="1 2">
    <name type="scientific">Scutellospora calospora</name>
    <dbReference type="NCBI Taxonomy" id="85575"/>
    <lineage>
        <taxon>Eukaryota</taxon>
        <taxon>Fungi</taxon>
        <taxon>Fungi incertae sedis</taxon>
        <taxon>Mucoromycota</taxon>
        <taxon>Glomeromycotina</taxon>
        <taxon>Glomeromycetes</taxon>
        <taxon>Diversisporales</taxon>
        <taxon>Gigasporaceae</taxon>
        <taxon>Scutellospora</taxon>
    </lineage>
</organism>
<keyword evidence="2" id="KW-1185">Reference proteome</keyword>
<protein>
    <submittedName>
        <fullName evidence="1">9775_t:CDS:1</fullName>
    </submittedName>
</protein>
<reference evidence="1" key="1">
    <citation type="submission" date="2021-06" db="EMBL/GenBank/DDBJ databases">
        <authorList>
            <person name="Kallberg Y."/>
            <person name="Tangrot J."/>
            <person name="Rosling A."/>
        </authorList>
    </citation>
    <scope>NUCLEOTIDE SEQUENCE</scope>
    <source>
        <strain evidence="1">AU212A</strain>
    </source>
</reference>
<proteinExistence type="predicted"/>
<dbReference type="Proteomes" id="UP000789860">
    <property type="component" value="Unassembled WGS sequence"/>
</dbReference>
<gene>
    <name evidence="1" type="ORF">SCALOS_LOCUS2615</name>
</gene>
<evidence type="ECO:0000313" key="2">
    <source>
        <dbReference type="Proteomes" id="UP000789860"/>
    </source>
</evidence>
<sequence>PTGAGCAEIKKNISLNNNFREAKPLITRAIAIVSRKRKMSQAVEKNYGEKRTKIHDTRYKNKNKETEESQMNNNTNKESNTNLTNWHEDLEQEYIVKGTTSSVTNGVDTPLDINKRTENSTEVEIDDQRDLLGEKSDDKLDDTPIAAKRIDNPEPELEATSSNVNEKYMQDEDTNETETIITTDDEIMITDTESQEYIENTTEVQSNDGFSIPDDWKAYVTVWKHLKGQIEDTSDIWPWLPDKIKVANLYANAYTVKMAVKFLREKSIKLTFTQQETSKKSQNIKWNWMCIQDKIDKNNRGNMVECC</sequence>